<dbReference type="AlphaFoldDB" id="A0A4Z0A3V0"/>
<gene>
    <name evidence="1" type="ORF">EWM64_g3646</name>
</gene>
<accession>A0A4Z0A3V0</accession>
<evidence type="ECO:0000313" key="1">
    <source>
        <dbReference type="EMBL" id="TFY80368.1"/>
    </source>
</evidence>
<dbReference type="OrthoDB" id="3219836at2759"/>
<name>A0A4Z0A3V0_9AGAM</name>
<dbReference type="Proteomes" id="UP000298061">
    <property type="component" value="Unassembled WGS sequence"/>
</dbReference>
<proteinExistence type="predicted"/>
<comment type="caution">
    <text evidence="1">The sequence shown here is derived from an EMBL/GenBank/DDBJ whole genome shotgun (WGS) entry which is preliminary data.</text>
</comment>
<dbReference type="EMBL" id="SFCI01000350">
    <property type="protein sequence ID" value="TFY80368.1"/>
    <property type="molecule type" value="Genomic_DNA"/>
</dbReference>
<reference evidence="1 2" key="1">
    <citation type="submission" date="2019-02" db="EMBL/GenBank/DDBJ databases">
        <title>Genome sequencing of the rare red list fungi Hericium alpestre (H. flagellum).</title>
        <authorList>
            <person name="Buettner E."/>
            <person name="Kellner H."/>
        </authorList>
    </citation>
    <scope>NUCLEOTIDE SEQUENCE [LARGE SCALE GENOMIC DNA]</scope>
    <source>
        <strain evidence="1 2">DSM 108284</strain>
    </source>
</reference>
<sequence>MPAPSSDTPALSPDSRSLGHVNLMVDTFIANASIEEHVLQSILSRISS</sequence>
<evidence type="ECO:0000313" key="2">
    <source>
        <dbReference type="Proteomes" id="UP000298061"/>
    </source>
</evidence>
<protein>
    <submittedName>
        <fullName evidence="1">Uncharacterized protein</fullName>
    </submittedName>
</protein>
<keyword evidence="2" id="KW-1185">Reference proteome</keyword>
<organism evidence="1 2">
    <name type="scientific">Hericium alpestre</name>
    <dbReference type="NCBI Taxonomy" id="135208"/>
    <lineage>
        <taxon>Eukaryota</taxon>
        <taxon>Fungi</taxon>
        <taxon>Dikarya</taxon>
        <taxon>Basidiomycota</taxon>
        <taxon>Agaricomycotina</taxon>
        <taxon>Agaricomycetes</taxon>
        <taxon>Russulales</taxon>
        <taxon>Hericiaceae</taxon>
        <taxon>Hericium</taxon>
    </lineage>
</organism>